<evidence type="ECO:0000256" key="1">
    <source>
        <dbReference type="SAM" id="MobiDB-lite"/>
    </source>
</evidence>
<evidence type="ECO:0000313" key="7">
    <source>
        <dbReference type="RefSeq" id="XP_052127707.1"/>
    </source>
</evidence>
<keyword evidence="3" id="KW-0732">Signal</keyword>
<feature type="transmembrane region" description="Helical" evidence="2">
    <location>
        <begin position="230"/>
        <end position="254"/>
    </location>
</feature>
<dbReference type="RefSeq" id="XP_052127710.1">
    <property type="nucleotide sequence ID" value="XM_052271750.1"/>
</dbReference>
<dbReference type="OrthoDB" id="8193345at2759"/>
<feature type="chain" id="PRO_5044639480" evidence="3">
    <location>
        <begin position="36"/>
        <end position="325"/>
    </location>
</feature>
<keyword evidence="2" id="KW-0472">Membrane</keyword>
<sequence length="325" mass="35886">MLGASAAERRRAATMNTGLLFAVLVLATASVFVDATTVAVVERTSATQWGRVAAEFFNMNVVCGQCDDLCPKSPYVTPEESRKAAALHWACYIGCRTTCLLQMGPDKFEYETSKNLCIKGCHDEYKSSPENDNIFSRACVEACSGKVVSPKITPADLSRAYAQLDLEETETILFDPAIDIKNGGLSRSSYKTIPRKDSLGMYTNIKRRLAGKTSLEHVLTFFKDPSTDPVLAGAIAIPLCLTLFGLMCYLMYVVSLAKRARKVRVIRIRREAREARELQLSRSVLRVHLESDDKKVPLLSSDSSEDDFVPPPSPPPKYSDIVQTV</sequence>
<dbReference type="RefSeq" id="XP_052127709.1">
    <property type="nucleotide sequence ID" value="XM_052271749.1"/>
</dbReference>
<name>A0A6J1SNJ2_FRAOC</name>
<evidence type="ECO:0000256" key="3">
    <source>
        <dbReference type="SAM" id="SignalP"/>
    </source>
</evidence>
<evidence type="ECO:0000313" key="5">
    <source>
        <dbReference type="RefSeq" id="XP_026282487.1"/>
    </source>
</evidence>
<feature type="signal peptide" evidence="3">
    <location>
        <begin position="1"/>
        <end position="35"/>
    </location>
</feature>
<keyword evidence="2" id="KW-0812">Transmembrane</keyword>
<evidence type="ECO:0000313" key="9">
    <source>
        <dbReference type="RefSeq" id="XP_052127709.1"/>
    </source>
</evidence>
<reference evidence="5 6" key="1">
    <citation type="submission" date="2025-04" db="UniProtKB">
        <authorList>
            <consortium name="RefSeq"/>
        </authorList>
    </citation>
    <scope>IDENTIFICATION</scope>
    <source>
        <tissue evidence="5 6">Whole organism</tissue>
    </source>
</reference>
<dbReference type="KEGG" id="foc:113209276"/>
<accession>A0A6J1SNJ2</accession>
<evidence type="ECO:0000313" key="4">
    <source>
        <dbReference type="Proteomes" id="UP000504606"/>
    </source>
</evidence>
<evidence type="ECO:0000313" key="10">
    <source>
        <dbReference type="RefSeq" id="XP_052127710.1"/>
    </source>
</evidence>
<dbReference type="AlphaFoldDB" id="A0A6J1SNJ2"/>
<feature type="region of interest" description="Disordered" evidence="1">
    <location>
        <begin position="296"/>
        <end position="325"/>
    </location>
</feature>
<keyword evidence="4" id="KW-1185">Reference proteome</keyword>
<organism evidence="4 5">
    <name type="scientific">Frankliniella occidentalis</name>
    <name type="common">Western flower thrips</name>
    <name type="synonym">Euthrips occidentalis</name>
    <dbReference type="NCBI Taxonomy" id="133901"/>
    <lineage>
        <taxon>Eukaryota</taxon>
        <taxon>Metazoa</taxon>
        <taxon>Ecdysozoa</taxon>
        <taxon>Arthropoda</taxon>
        <taxon>Hexapoda</taxon>
        <taxon>Insecta</taxon>
        <taxon>Pterygota</taxon>
        <taxon>Neoptera</taxon>
        <taxon>Paraneoptera</taxon>
        <taxon>Thysanoptera</taxon>
        <taxon>Terebrantia</taxon>
        <taxon>Thripoidea</taxon>
        <taxon>Thripidae</taxon>
        <taxon>Frankliniella</taxon>
    </lineage>
</organism>
<evidence type="ECO:0000256" key="2">
    <source>
        <dbReference type="SAM" id="Phobius"/>
    </source>
</evidence>
<dbReference type="Proteomes" id="UP000504606">
    <property type="component" value="Unplaced"/>
</dbReference>
<evidence type="ECO:0000313" key="8">
    <source>
        <dbReference type="RefSeq" id="XP_052127708.1"/>
    </source>
</evidence>
<dbReference type="RefSeq" id="XP_052127708.1">
    <property type="nucleotide sequence ID" value="XM_052271748.1"/>
</dbReference>
<keyword evidence="2" id="KW-1133">Transmembrane helix</keyword>
<proteinExistence type="predicted"/>
<dbReference type="RefSeq" id="XP_052127706.1">
    <property type="nucleotide sequence ID" value="XM_052271746.1"/>
</dbReference>
<protein>
    <submittedName>
        <fullName evidence="5 10">Uncharacterized protein LOC113209276 isoform X1</fullName>
    </submittedName>
    <submittedName>
        <fullName evidence="6">Uncharacterized protein LOC113209276 isoform X2</fullName>
    </submittedName>
    <submittedName>
        <fullName evidence="7">Uncharacterized protein LOC113209276 isoform X3</fullName>
    </submittedName>
    <submittedName>
        <fullName evidence="8">Uncharacterized protein LOC113209276 isoform X4</fullName>
    </submittedName>
    <submittedName>
        <fullName evidence="9">Uncharacterized protein LOC113209276 isoform X5</fullName>
    </submittedName>
</protein>
<evidence type="ECO:0000313" key="6">
    <source>
        <dbReference type="RefSeq" id="XP_052127706.1"/>
    </source>
</evidence>
<dbReference type="RefSeq" id="XP_052127707.1">
    <property type="nucleotide sequence ID" value="XM_052271747.1"/>
</dbReference>
<dbReference type="GeneID" id="113209276"/>
<dbReference type="RefSeq" id="XP_026282487.1">
    <property type="nucleotide sequence ID" value="XM_026426702.2"/>
</dbReference>
<gene>
    <name evidence="5 6 7 8 9 10" type="primary">LOC113209276</name>
</gene>